<dbReference type="RefSeq" id="WP_211353057.1">
    <property type="nucleotide sequence ID" value="NZ_CP144375.1"/>
</dbReference>
<dbReference type="SUPFAM" id="SSF54427">
    <property type="entry name" value="NTF2-like"/>
    <property type="match status" value="2"/>
</dbReference>
<dbReference type="EMBL" id="QUNO01000005">
    <property type="protein sequence ID" value="REH48628.1"/>
    <property type="molecule type" value="Genomic_DNA"/>
</dbReference>
<organism evidence="3 4">
    <name type="scientific">Kutzneria buriramensis</name>
    <dbReference type="NCBI Taxonomy" id="1045776"/>
    <lineage>
        <taxon>Bacteria</taxon>
        <taxon>Bacillati</taxon>
        <taxon>Actinomycetota</taxon>
        <taxon>Actinomycetes</taxon>
        <taxon>Pseudonocardiales</taxon>
        <taxon>Pseudonocardiaceae</taxon>
        <taxon>Kutzneria</taxon>
    </lineage>
</organism>
<dbReference type="Pfam" id="PF12680">
    <property type="entry name" value="SnoaL_2"/>
    <property type="match status" value="1"/>
</dbReference>
<evidence type="ECO:0000259" key="2">
    <source>
        <dbReference type="Pfam" id="PF13577"/>
    </source>
</evidence>
<reference evidence="3 4" key="1">
    <citation type="submission" date="2018-08" db="EMBL/GenBank/DDBJ databases">
        <title>Genomic Encyclopedia of Archaeal and Bacterial Type Strains, Phase II (KMG-II): from individual species to whole genera.</title>
        <authorList>
            <person name="Goeker M."/>
        </authorList>
    </citation>
    <scope>NUCLEOTIDE SEQUENCE [LARGE SCALE GENOMIC DNA]</scope>
    <source>
        <strain evidence="3 4">DSM 45791</strain>
    </source>
</reference>
<keyword evidence="3" id="KW-0413">Isomerase</keyword>
<proteinExistence type="predicted"/>
<protein>
    <submittedName>
        <fullName evidence="3">Ketosteroid isomerase-like protein</fullName>
    </submittedName>
</protein>
<feature type="domain" description="SnoaL-like" evidence="1">
    <location>
        <begin position="141"/>
        <end position="248"/>
    </location>
</feature>
<keyword evidence="4" id="KW-1185">Reference proteome</keyword>
<accession>A0A3E0HQD9</accession>
<dbReference type="Proteomes" id="UP000256269">
    <property type="component" value="Unassembled WGS sequence"/>
</dbReference>
<name>A0A3E0HQD9_9PSEU</name>
<sequence length="269" mass="29421">MALTAQDRIDITDLINLHGHLVDGGAWNRVEDVFRADVAYDLEDFGLGTLHGVAAIREAALALGEANPVGHHVTNIVITEGGENEVRVRSKGIGISAAGTAGSVEYDDIVAQTPEGWRIRYRKVTARRRTGDQPGPREVLERWRQAAIDHSLANLTTLYAVDGIHEFPFTAPGLPAKLEGRAQITAWMTEAWRAPFRYHRFRTLAVHDTGDPNTIVVEQEALGTSEITGDFTLPNLLVLTTRDGQIAHLKDYVDIAAAVAVTGERSTWS</sequence>
<dbReference type="InterPro" id="IPR032710">
    <property type="entry name" value="NTF2-like_dom_sf"/>
</dbReference>
<gene>
    <name evidence="3" type="ORF">BCF44_105487</name>
</gene>
<evidence type="ECO:0000259" key="1">
    <source>
        <dbReference type="Pfam" id="PF12680"/>
    </source>
</evidence>
<feature type="domain" description="SnoaL-like" evidence="2">
    <location>
        <begin position="5"/>
        <end position="123"/>
    </location>
</feature>
<dbReference type="Pfam" id="PF13577">
    <property type="entry name" value="SnoaL_4"/>
    <property type="match status" value="1"/>
</dbReference>
<evidence type="ECO:0000313" key="3">
    <source>
        <dbReference type="EMBL" id="REH48628.1"/>
    </source>
</evidence>
<dbReference type="Gene3D" id="3.10.450.50">
    <property type="match status" value="2"/>
</dbReference>
<comment type="caution">
    <text evidence="3">The sequence shown here is derived from an EMBL/GenBank/DDBJ whole genome shotgun (WGS) entry which is preliminary data.</text>
</comment>
<dbReference type="AlphaFoldDB" id="A0A3E0HQD9"/>
<evidence type="ECO:0000313" key="4">
    <source>
        <dbReference type="Proteomes" id="UP000256269"/>
    </source>
</evidence>
<dbReference type="InterPro" id="IPR037401">
    <property type="entry name" value="SnoaL-like"/>
</dbReference>
<dbReference type="GO" id="GO:0016853">
    <property type="term" value="F:isomerase activity"/>
    <property type="evidence" value="ECO:0007669"/>
    <property type="project" value="UniProtKB-KW"/>
</dbReference>